<dbReference type="Pfam" id="PF11335">
    <property type="entry name" value="DUF3137"/>
    <property type="match status" value="1"/>
</dbReference>
<sequence>MNPMEFNIPEEDRLPFSQYYKQHIEPKCQQYEQQRLPIVAKQTERQKISKPVSFIATVIGLMGFAYVFYGMATSQGNFTQFFIGISLFIISLCITVGVIFWANGESSKFRDQIVKVIHPIVLRYFGDNFLLNPEGLKTLKEYEPYGIFPSYDIGAFEDSVSGEYKGVTFLMRELSLSERETTKDNQAKYKTLFDGIIIEFDSFKSFKGETQVRLDKGTIGNKLAAFQTKLPRVNLEDVEFEQQFEVYSSDQIEARYLLTPTMMTRLLSLSTFYLSQLEASFKDGKLLIKLATTHNYFESRLDIGKPLDVSADIELLFRELNEVFALIDALKLDEQTGL</sequence>
<evidence type="ECO:0000313" key="3">
    <source>
        <dbReference type="Proteomes" id="UP000887104"/>
    </source>
</evidence>
<evidence type="ECO:0000256" key="1">
    <source>
        <dbReference type="SAM" id="Phobius"/>
    </source>
</evidence>
<organism evidence="2 3">
    <name type="scientific">Shewanella sairae</name>
    <dbReference type="NCBI Taxonomy" id="190310"/>
    <lineage>
        <taxon>Bacteria</taxon>
        <taxon>Pseudomonadati</taxon>
        <taxon>Pseudomonadota</taxon>
        <taxon>Gammaproteobacteria</taxon>
        <taxon>Alteromonadales</taxon>
        <taxon>Shewanellaceae</taxon>
        <taxon>Shewanella</taxon>
    </lineage>
</organism>
<keyword evidence="1" id="KW-0812">Transmembrane</keyword>
<keyword evidence="1" id="KW-1133">Transmembrane helix</keyword>
<dbReference type="Proteomes" id="UP000887104">
    <property type="component" value="Unassembled WGS sequence"/>
</dbReference>
<keyword evidence="3" id="KW-1185">Reference proteome</keyword>
<dbReference type="EMBL" id="BPEY01000074">
    <property type="protein sequence ID" value="GIU49776.1"/>
    <property type="molecule type" value="Genomic_DNA"/>
</dbReference>
<protein>
    <recommendedName>
        <fullName evidence="4">DUF3137 domain-containing protein</fullName>
    </recommendedName>
</protein>
<feature type="transmembrane region" description="Helical" evidence="1">
    <location>
        <begin position="51"/>
        <end position="69"/>
    </location>
</feature>
<evidence type="ECO:0000313" key="2">
    <source>
        <dbReference type="EMBL" id="GIU49776.1"/>
    </source>
</evidence>
<accession>A0ABQ4PNC2</accession>
<dbReference type="RefSeq" id="WP_220782371.1">
    <property type="nucleotide sequence ID" value="NZ_BPEY01000074.1"/>
</dbReference>
<reference evidence="2" key="1">
    <citation type="submission" date="2021-05" db="EMBL/GenBank/DDBJ databases">
        <title>Molecular characterization for Shewanella algae harboring chromosomal blaOXA-55-like strains isolated from clinical and environment sample.</title>
        <authorList>
            <person name="Ohama Y."/>
            <person name="Aoki K."/>
            <person name="Harada S."/>
            <person name="Moriya K."/>
            <person name="Ishii Y."/>
            <person name="Tateda K."/>
        </authorList>
    </citation>
    <scope>NUCLEOTIDE SEQUENCE</scope>
    <source>
        <strain evidence="2">JCM 11563</strain>
    </source>
</reference>
<feature type="transmembrane region" description="Helical" evidence="1">
    <location>
        <begin position="81"/>
        <end position="102"/>
    </location>
</feature>
<proteinExistence type="predicted"/>
<dbReference type="InterPro" id="IPR021484">
    <property type="entry name" value="DUF3137"/>
</dbReference>
<keyword evidence="1" id="KW-0472">Membrane</keyword>
<evidence type="ECO:0008006" key="4">
    <source>
        <dbReference type="Google" id="ProtNLM"/>
    </source>
</evidence>
<gene>
    <name evidence="2" type="ORF">TUM4438_34140</name>
</gene>
<name>A0ABQ4PNC2_9GAMM</name>
<comment type="caution">
    <text evidence="2">The sequence shown here is derived from an EMBL/GenBank/DDBJ whole genome shotgun (WGS) entry which is preliminary data.</text>
</comment>